<dbReference type="OrthoDB" id="280897at2"/>
<keyword evidence="1" id="KW-0732">Signal</keyword>
<dbReference type="Proteomes" id="UP000319949">
    <property type="component" value="Unassembled WGS sequence"/>
</dbReference>
<feature type="signal peptide" evidence="1">
    <location>
        <begin position="1"/>
        <end position="24"/>
    </location>
</feature>
<evidence type="ECO:0008006" key="4">
    <source>
        <dbReference type="Google" id="ProtNLM"/>
    </source>
</evidence>
<dbReference type="EMBL" id="VITK01000016">
    <property type="protein sequence ID" value="TWA90209.1"/>
    <property type="molecule type" value="Genomic_DNA"/>
</dbReference>
<dbReference type="RefSeq" id="WP_063687596.1">
    <property type="nucleotide sequence ID" value="NZ_LVEM01000002.1"/>
</dbReference>
<evidence type="ECO:0000313" key="3">
    <source>
        <dbReference type="Proteomes" id="UP000319949"/>
    </source>
</evidence>
<sequence>MQKLRSIVCFVTCSILCGSLAAVAQQPPVGYFDIPPGFDYPANKQTLEQYRTSANVPAQRLHVWNVFAGMTQTTPDGKYPIFETWFSEDEVFKVGPEPQAVGPRRIVRRFKQPAQLSVIPGELLPQAAGTALLSEVLYNYAGYKHVRTNRLYLTVELDALRANGAPDSVVPGNRIIPAFPSEAISLKTVWWPIARDQVTALPIWDPESNPPRPAGNPFTTWARVVAVDPNQTNVPPNATRSVFFLGKQFPNSHLVGIDAFHAVKLDAQTAQNAMANDRLARAAELALGRPLQEGDYVVLVASHLTTKEIDDWVWATLWWHDRPDDGPFAADRPAKVVGVWRNFLMSATYDLDLPREPDGKPHIAFNPWLEAGFPDGGSGNGTVSNCMNCHNRSAWWPDWQGQGGRVFLPIFRGKPDLQNDPAYAAGRLRTDFLWSVPFNSQ</sequence>
<accession>A0A560CZB4</accession>
<name>A0A560CZB4_9BRAD</name>
<reference evidence="2 3" key="1">
    <citation type="submission" date="2019-06" db="EMBL/GenBank/DDBJ databases">
        <title>Genomic Encyclopedia of Type Strains, Phase IV (KMG-V): Genome sequencing to study the core and pangenomes of soil and plant-associated prokaryotes.</title>
        <authorList>
            <person name="Whitman W."/>
        </authorList>
    </citation>
    <scope>NUCLEOTIDE SEQUENCE [LARGE SCALE GENOMIC DNA]</scope>
    <source>
        <strain evidence="2 3">BR 510</strain>
    </source>
</reference>
<evidence type="ECO:0000313" key="2">
    <source>
        <dbReference type="EMBL" id="TWA90209.1"/>
    </source>
</evidence>
<protein>
    <recommendedName>
        <fullName evidence="4">Cytochrome P460</fullName>
    </recommendedName>
</protein>
<proteinExistence type="predicted"/>
<feature type="chain" id="PRO_5022199697" description="Cytochrome P460" evidence="1">
    <location>
        <begin position="25"/>
        <end position="441"/>
    </location>
</feature>
<keyword evidence="3" id="KW-1185">Reference proteome</keyword>
<dbReference type="STRING" id="1803665.GCA_001641335_04230"/>
<organism evidence="2 3">
    <name type="scientific">Bradyrhizobium stylosanthis</name>
    <dbReference type="NCBI Taxonomy" id="1803665"/>
    <lineage>
        <taxon>Bacteria</taxon>
        <taxon>Pseudomonadati</taxon>
        <taxon>Pseudomonadota</taxon>
        <taxon>Alphaproteobacteria</taxon>
        <taxon>Hyphomicrobiales</taxon>
        <taxon>Nitrobacteraceae</taxon>
        <taxon>Bradyrhizobium</taxon>
    </lineage>
</organism>
<evidence type="ECO:0000256" key="1">
    <source>
        <dbReference type="SAM" id="SignalP"/>
    </source>
</evidence>
<dbReference type="AlphaFoldDB" id="A0A560CZB4"/>
<gene>
    <name evidence="2" type="ORF">FBZ96_11615</name>
</gene>
<comment type="caution">
    <text evidence="2">The sequence shown here is derived from an EMBL/GenBank/DDBJ whole genome shotgun (WGS) entry which is preliminary data.</text>
</comment>